<proteinExistence type="predicted"/>
<keyword evidence="7" id="KW-0675">Receptor</keyword>
<feature type="transmembrane region" description="Helical" evidence="9">
    <location>
        <begin position="105"/>
        <end position="127"/>
    </location>
</feature>
<evidence type="ECO:0000259" key="10">
    <source>
        <dbReference type="PROSITE" id="PS50262"/>
    </source>
</evidence>
<evidence type="ECO:0000256" key="9">
    <source>
        <dbReference type="SAM" id="Phobius"/>
    </source>
</evidence>
<dbReference type="PRINTS" id="PR00237">
    <property type="entry name" value="GPCRRHODOPSN"/>
</dbReference>
<reference evidence="12" key="1">
    <citation type="submission" date="2022-11" db="UniProtKB">
        <authorList>
            <consortium name="WormBaseParasite"/>
        </authorList>
    </citation>
    <scope>IDENTIFICATION</scope>
</reference>
<accession>A0A915PTQ7</accession>
<evidence type="ECO:0000256" key="2">
    <source>
        <dbReference type="ARBA" id="ARBA00022475"/>
    </source>
</evidence>
<keyword evidence="3 9" id="KW-0812">Transmembrane</keyword>
<organism evidence="11 12">
    <name type="scientific">Setaria digitata</name>
    <dbReference type="NCBI Taxonomy" id="48799"/>
    <lineage>
        <taxon>Eukaryota</taxon>
        <taxon>Metazoa</taxon>
        <taxon>Ecdysozoa</taxon>
        <taxon>Nematoda</taxon>
        <taxon>Chromadorea</taxon>
        <taxon>Rhabditida</taxon>
        <taxon>Spirurina</taxon>
        <taxon>Spiruromorpha</taxon>
        <taxon>Filarioidea</taxon>
        <taxon>Setariidae</taxon>
        <taxon>Setaria</taxon>
    </lineage>
</organism>
<evidence type="ECO:0000256" key="1">
    <source>
        <dbReference type="ARBA" id="ARBA00004651"/>
    </source>
</evidence>
<feature type="transmembrane region" description="Helical" evidence="9">
    <location>
        <begin position="147"/>
        <end position="169"/>
    </location>
</feature>
<feature type="transmembrane region" description="Helical" evidence="9">
    <location>
        <begin position="52"/>
        <end position="84"/>
    </location>
</feature>
<dbReference type="WBParaSite" id="sdigi.contig305.g7272.t1">
    <property type="protein sequence ID" value="sdigi.contig305.g7272.t1"/>
    <property type="gene ID" value="sdigi.contig305.g7272"/>
</dbReference>
<evidence type="ECO:0000256" key="4">
    <source>
        <dbReference type="ARBA" id="ARBA00022989"/>
    </source>
</evidence>
<keyword evidence="6 9" id="KW-0472">Membrane</keyword>
<dbReference type="GO" id="GO:0004930">
    <property type="term" value="F:G protein-coupled receptor activity"/>
    <property type="evidence" value="ECO:0007669"/>
    <property type="project" value="UniProtKB-KW"/>
</dbReference>
<dbReference type="PANTHER" id="PTHR24248">
    <property type="entry name" value="ADRENERGIC RECEPTOR-RELATED G-PROTEIN COUPLED RECEPTOR"/>
    <property type="match status" value="1"/>
</dbReference>
<dbReference type="GO" id="GO:0005886">
    <property type="term" value="C:plasma membrane"/>
    <property type="evidence" value="ECO:0007669"/>
    <property type="project" value="UniProtKB-SubCell"/>
</dbReference>
<comment type="subcellular location">
    <subcellularLocation>
        <location evidence="1">Cell membrane</location>
        <topology evidence="1">Multi-pass membrane protein</topology>
    </subcellularLocation>
</comment>
<evidence type="ECO:0000313" key="11">
    <source>
        <dbReference type="Proteomes" id="UP000887581"/>
    </source>
</evidence>
<keyword evidence="4 9" id="KW-1133">Transmembrane helix</keyword>
<evidence type="ECO:0000256" key="3">
    <source>
        <dbReference type="ARBA" id="ARBA00022692"/>
    </source>
</evidence>
<feature type="transmembrane region" description="Helical" evidence="9">
    <location>
        <begin position="24"/>
        <end position="46"/>
    </location>
</feature>
<feature type="domain" description="G-protein coupled receptors family 1 profile" evidence="10">
    <location>
        <begin position="5"/>
        <end position="209"/>
    </location>
</feature>
<dbReference type="AlphaFoldDB" id="A0A915PTQ7"/>
<evidence type="ECO:0000313" key="12">
    <source>
        <dbReference type="WBParaSite" id="sdigi.contig305.g7272.t1"/>
    </source>
</evidence>
<dbReference type="PROSITE" id="PS50262">
    <property type="entry name" value="G_PROTEIN_RECEP_F1_2"/>
    <property type="match status" value="1"/>
</dbReference>
<keyword evidence="5" id="KW-0297">G-protein coupled receptor</keyword>
<keyword evidence="11" id="KW-1185">Reference proteome</keyword>
<evidence type="ECO:0000256" key="8">
    <source>
        <dbReference type="ARBA" id="ARBA00023224"/>
    </source>
</evidence>
<dbReference type="Proteomes" id="UP000887581">
    <property type="component" value="Unplaced"/>
</dbReference>
<evidence type="ECO:0000256" key="7">
    <source>
        <dbReference type="ARBA" id="ARBA00023170"/>
    </source>
</evidence>
<evidence type="ECO:0000256" key="5">
    <source>
        <dbReference type="ARBA" id="ARBA00023040"/>
    </source>
</evidence>
<sequence>MIVFGNTLIIIAVMKKRLRAATRMFILSLAVSDLMTGIIVFPISAINEVLSGYWIFGDLMCITWITVDIWLCTTSIYNLVATSIDRLIAITKPLHHAALVTRGRAYMTITAIWTGSFLLNSPNFLFANTYKSMGDQCVCIPIYTSRTYVIFSASFSFYVPMAIIVFIYTKIYIATRRAMKGATLYNMPSTITMSTLEKESSHGQYKIFR</sequence>
<keyword evidence="8" id="KW-0807">Transducer</keyword>
<protein>
    <submittedName>
        <fullName evidence="12">G-protein coupled receptors family 1 profile domain-containing protein</fullName>
    </submittedName>
</protein>
<dbReference type="InterPro" id="IPR017452">
    <property type="entry name" value="GPCR_Rhodpsn_7TM"/>
</dbReference>
<dbReference type="Gene3D" id="1.20.1070.10">
    <property type="entry name" value="Rhodopsin 7-helix transmembrane proteins"/>
    <property type="match status" value="1"/>
</dbReference>
<name>A0A915PTQ7_9BILA</name>
<dbReference type="SUPFAM" id="SSF81321">
    <property type="entry name" value="Family A G protein-coupled receptor-like"/>
    <property type="match status" value="1"/>
</dbReference>
<evidence type="ECO:0000256" key="6">
    <source>
        <dbReference type="ARBA" id="ARBA00023136"/>
    </source>
</evidence>
<dbReference type="Pfam" id="PF00001">
    <property type="entry name" value="7tm_1"/>
    <property type="match status" value="1"/>
</dbReference>
<dbReference type="InterPro" id="IPR000276">
    <property type="entry name" value="GPCR_Rhodpsn"/>
</dbReference>
<keyword evidence="2" id="KW-1003">Cell membrane</keyword>